<feature type="region of interest" description="Disordered" evidence="8">
    <location>
        <begin position="293"/>
        <end position="338"/>
    </location>
</feature>
<feature type="compositionally biased region" description="Pro residues" evidence="8">
    <location>
        <begin position="147"/>
        <end position="158"/>
    </location>
</feature>
<keyword evidence="6" id="KW-0472">Membrane</keyword>
<evidence type="ECO:0000256" key="8">
    <source>
        <dbReference type="SAM" id="MobiDB-lite"/>
    </source>
</evidence>
<dbReference type="GO" id="GO:0005737">
    <property type="term" value="C:cytoplasm"/>
    <property type="evidence" value="ECO:0007669"/>
    <property type="project" value="UniProtKB-SubCell"/>
</dbReference>
<keyword evidence="4" id="KW-0963">Cytoplasm</keyword>
<evidence type="ECO:0000256" key="7">
    <source>
        <dbReference type="SAM" id="Coils"/>
    </source>
</evidence>
<keyword evidence="10" id="KW-1185">Reference proteome</keyword>
<evidence type="ECO:0000256" key="4">
    <source>
        <dbReference type="ARBA" id="ARBA00022490"/>
    </source>
</evidence>
<feature type="compositionally biased region" description="Acidic residues" evidence="8">
    <location>
        <begin position="857"/>
        <end position="883"/>
    </location>
</feature>
<dbReference type="GO" id="GO:0005886">
    <property type="term" value="C:plasma membrane"/>
    <property type="evidence" value="ECO:0007669"/>
    <property type="project" value="UniProtKB-SubCell"/>
</dbReference>
<keyword evidence="7" id="KW-0175">Coiled coil</keyword>
<protein>
    <submittedName>
        <fullName evidence="9">Uncharacterized protein</fullName>
    </submittedName>
</protein>
<comment type="subcellular location">
    <subcellularLocation>
        <location evidence="1">Cell membrane</location>
    </subcellularLocation>
    <subcellularLocation>
        <location evidence="2">Cytoplasm</location>
    </subcellularLocation>
</comment>
<organism evidence="9 10">
    <name type="scientific">Hydnomerulius pinastri MD-312</name>
    <dbReference type="NCBI Taxonomy" id="994086"/>
    <lineage>
        <taxon>Eukaryota</taxon>
        <taxon>Fungi</taxon>
        <taxon>Dikarya</taxon>
        <taxon>Basidiomycota</taxon>
        <taxon>Agaricomycotina</taxon>
        <taxon>Agaricomycetes</taxon>
        <taxon>Agaricomycetidae</taxon>
        <taxon>Boletales</taxon>
        <taxon>Boletales incertae sedis</taxon>
        <taxon>Leucogyrophana</taxon>
    </lineage>
</organism>
<feature type="region of interest" description="Disordered" evidence="8">
    <location>
        <begin position="525"/>
        <end position="552"/>
    </location>
</feature>
<feature type="region of interest" description="Disordered" evidence="8">
    <location>
        <begin position="757"/>
        <end position="834"/>
    </location>
</feature>
<reference evidence="9 10" key="1">
    <citation type="submission" date="2014-04" db="EMBL/GenBank/DDBJ databases">
        <title>Evolutionary Origins and Diversification of the Mycorrhizal Mutualists.</title>
        <authorList>
            <consortium name="DOE Joint Genome Institute"/>
            <consortium name="Mycorrhizal Genomics Consortium"/>
            <person name="Kohler A."/>
            <person name="Kuo A."/>
            <person name="Nagy L.G."/>
            <person name="Floudas D."/>
            <person name="Copeland A."/>
            <person name="Barry K.W."/>
            <person name="Cichocki N."/>
            <person name="Veneault-Fourrey C."/>
            <person name="LaButti K."/>
            <person name="Lindquist E.A."/>
            <person name="Lipzen A."/>
            <person name="Lundell T."/>
            <person name="Morin E."/>
            <person name="Murat C."/>
            <person name="Riley R."/>
            <person name="Ohm R."/>
            <person name="Sun H."/>
            <person name="Tunlid A."/>
            <person name="Henrissat B."/>
            <person name="Grigoriev I.V."/>
            <person name="Hibbett D.S."/>
            <person name="Martin F."/>
        </authorList>
    </citation>
    <scope>NUCLEOTIDE SEQUENCE [LARGE SCALE GENOMIC DNA]</scope>
    <source>
        <strain evidence="9 10">MD-312</strain>
    </source>
</reference>
<evidence type="ECO:0000313" key="10">
    <source>
        <dbReference type="Proteomes" id="UP000053820"/>
    </source>
</evidence>
<evidence type="ECO:0000256" key="2">
    <source>
        <dbReference type="ARBA" id="ARBA00004496"/>
    </source>
</evidence>
<evidence type="ECO:0000256" key="5">
    <source>
        <dbReference type="ARBA" id="ARBA00022553"/>
    </source>
</evidence>
<dbReference type="HOGENOM" id="CLU_002021_0_0_1"/>
<evidence type="ECO:0000256" key="1">
    <source>
        <dbReference type="ARBA" id="ARBA00004236"/>
    </source>
</evidence>
<dbReference type="PANTHER" id="PTHR45161:SF1">
    <property type="entry name" value="CYTOSKELETON-ASSOCIATED PROTEIN 4"/>
    <property type="match status" value="1"/>
</dbReference>
<feature type="coiled-coil region" evidence="7">
    <location>
        <begin position="1556"/>
        <end position="1590"/>
    </location>
</feature>
<proteinExistence type="predicted"/>
<gene>
    <name evidence="9" type="ORF">HYDPIDRAFT_99380</name>
</gene>
<accession>A0A0C9V3Y7</accession>
<feature type="compositionally biased region" description="Polar residues" evidence="8">
    <location>
        <begin position="1830"/>
        <end position="1845"/>
    </location>
</feature>
<feature type="region of interest" description="Disordered" evidence="8">
    <location>
        <begin position="175"/>
        <end position="206"/>
    </location>
</feature>
<sequence>MDLQPRQPLPRLSIPPSLNMQQPFDGRQAMFSPGLPTSLQQSYHPAPYQIAPPPLQTPMQPFFPQVPPNAPGRPTYSHHKGHSSIAHFPGFPPQSAIPITPMGQGFPMMVPPPFGQPFIPRNRRAPSVSIGGPPKAPLGGPGRKHSPLPPPGPAPPAPQKGKKVIVNFPVETIHSTEDEQPTRPTWARTPMPTTSHEEPEVLPPEINTAEPYPPDGWRYAIPDTVDVFLPGKVAWDAIKQRVIEEKLEKLGVERGSGGSLPIHAPHARAASISSPADPSLLYFKLNKLQQSQNASASNSLSSSPQPSFGLTPSPGSQIPPRLQNRHGHSLSLAHPPAPIHPPFYNPTAAFNPFGPSAVLGSDSIEQDALPELRFPAPLEGIHAPQGRVPMSIPALAPPSISRGSSRPDFIRGFGVDIPEEEEPQEEEAPLQVDEDQNVANEVEGLTRTDSQGGTEPDGMTTVAQSRLHSRHVSTLSNALSLRSVGGIHDGAMPEQVDIVPIRSPVGNPGIDDLDKDAVGEWTGSEDLRLDESDDEESIGEWSNPSDEERARQERMHRRLLRQRKQEIETPRRIPNFPAPPTNIFGMPLRSDYDLVSNPSEDGMHAEQRAAFLGVDPLDFPLGPSSTSTPGRRPLPPLPHSRGTSGRFSSHDPALAHSRAGSEQFGMEQRAAPIVPSSSSGTLNPHAKPFVFGTSRGSGTWGSFDGVPPPPAPTFGHTRLPSFGKPLNAAAQEFKPGGFTFRPPPGVPQLTFPVSELARPLPVPPTKSSPIRAQQGREKRQRRGSHTTGTATDDEDSDSGKENMASFRFPGETPRSMRRSAPTSPRGAGSQEFYVGGGPLQALTFSGFPTVSLPRTEEPEEIDPEADDEEDLPDNNVDEPENDENQFPTVAPAKTRRAPIPLDFKKPTSSNTLPAGVFKALVGSEKTRRTVRSRLSSREIFDHSQRPSLDDFSVPPIAMSQNRSRTRLVTDPGYNRETFQSPDIFTPAIKRRSSLPALHSAHNSTLSGVSIPALNLTKRLEAQALEDKIESMLDEKFHMLRSELAHSHQNAAGPSISPTTEDAITEVVALFRTQLQESAARGLDDSQMDARGELDLELIRDVVQQGNAESLLLLQTELREVLARMEHSRQSAPAASNTMDVIPVIDQMNHRNLQVIMNSLSQLSNKVDRARPFNDQYERDSFIEEIMTAFNPHLKALRPEAVDYDVLTARLSQAVKPNIEQLIDLAADKRETAGLIVDSILPLLPNPAHSALDTNAVIAQITSEVRRVIAPIDAHEIKEQVADLVVERLDSRLAVRDKTFNVEVVSEKVTESVSGLLQSINDVVPKLDQVVESQSSLTATNDDLTAKHADMAALVSGLPSQLEELKRAVESAKETPSLPASSESNEALLSTLHLLQTTVEGIANGQNSTLSQKDELISLQKSLHQELSDRISALPESLSAAVNILQTAHAEFAVSRDTSKCDADEIRKLKASNNDLQVQLAKARGAHGQVRVEKDNLGERLKDVESERERLRAQVEELQTSMRTQAADMTAVELRNSELEDALSQSLARLKTSDVAAQSHQEKIAELEKSNKEAAAEQQNLKSQLGDLQLQVTMATHEKDLTAQSLQLLQQGHEALIAQQSHWDDFRLATEQIEALASRMSQVDNDEIKELRRARDQHRQLESEHAALQKRVRDQDLRVTNSERTASAVKQNLVQAQQRSSEWERRAREYEGELEVTRHKLDQAEQAQVQLDADYSLAKLQLEEKEAEDRLVKDREQRLRDQVANLEGQVARLETELSKAKTQPRPAVSNHSSYAKAAPTKNTSPPRPDSRPSTIFDGDDRARTPVGRVSGSEQPRSDTPPQTSVWDSMHAPKPQQHQQQRYPNLGHAAPYARRPIPNAYRPQSVASPTPSTVSLTPTMDEDGWWQ</sequence>
<evidence type="ECO:0000256" key="3">
    <source>
        <dbReference type="ARBA" id="ARBA00022475"/>
    </source>
</evidence>
<keyword evidence="5" id="KW-0597">Phosphoprotein</keyword>
<dbReference type="Proteomes" id="UP000053820">
    <property type="component" value="Unassembled WGS sequence"/>
</dbReference>
<dbReference type="OrthoDB" id="3357224at2759"/>
<feature type="region of interest" description="Disordered" evidence="8">
    <location>
        <begin position="1775"/>
        <end position="1905"/>
    </location>
</feature>
<feature type="region of interest" description="Disordered" evidence="8">
    <location>
        <begin position="849"/>
        <end position="886"/>
    </location>
</feature>
<feature type="region of interest" description="Disordered" evidence="8">
    <location>
        <begin position="122"/>
        <end position="161"/>
    </location>
</feature>
<keyword evidence="3" id="KW-1003">Cell membrane</keyword>
<dbReference type="PANTHER" id="PTHR45161">
    <property type="entry name" value="CYTOSKELETON-ASSOCIATED PROTEIN 4"/>
    <property type="match status" value="1"/>
</dbReference>
<feature type="compositionally biased region" description="Low complexity" evidence="8">
    <location>
        <begin position="1881"/>
        <end position="1897"/>
    </location>
</feature>
<feature type="coiled-coil region" evidence="7">
    <location>
        <begin position="1465"/>
        <end position="1527"/>
    </location>
</feature>
<dbReference type="EMBL" id="KN839876">
    <property type="protein sequence ID" value="KIJ60084.1"/>
    <property type="molecule type" value="Genomic_DNA"/>
</dbReference>
<feature type="region of interest" description="Disordered" evidence="8">
    <location>
        <begin position="620"/>
        <end position="657"/>
    </location>
</feature>
<name>A0A0C9V3Y7_9AGAM</name>
<feature type="region of interest" description="Disordered" evidence="8">
    <location>
        <begin position="1"/>
        <end position="34"/>
    </location>
</feature>
<evidence type="ECO:0000313" key="9">
    <source>
        <dbReference type="EMBL" id="KIJ60084.1"/>
    </source>
</evidence>
<evidence type="ECO:0000256" key="6">
    <source>
        <dbReference type="ARBA" id="ARBA00023136"/>
    </source>
</evidence>
<feature type="compositionally biased region" description="Low complexity" evidence="8">
    <location>
        <begin position="293"/>
        <end position="307"/>
    </location>
</feature>